<evidence type="ECO:0000256" key="8">
    <source>
        <dbReference type="ARBA" id="ARBA00022737"/>
    </source>
</evidence>
<evidence type="ECO:0000256" key="1">
    <source>
        <dbReference type="ARBA" id="ARBA00004128"/>
    </source>
</evidence>
<dbReference type="Pfam" id="PF00005">
    <property type="entry name" value="ABC_tran"/>
    <property type="match status" value="2"/>
</dbReference>
<keyword evidence="10" id="KW-0067">ATP-binding</keyword>
<dbReference type="InterPro" id="IPR050173">
    <property type="entry name" value="ABC_transporter_C-like"/>
</dbReference>
<feature type="transmembrane region" description="Helical" evidence="16">
    <location>
        <begin position="1221"/>
        <end position="1237"/>
    </location>
</feature>
<keyword evidence="9" id="KW-0547">Nucleotide-binding</keyword>
<dbReference type="InterPro" id="IPR027417">
    <property type="entry name" value="P-loop_NTPase"/>
</dbReference>
<dbReference type="GO" id="GO:0005524">
    <property type="term" value="F:ATP binding"/>
    <property type="evidence" value="ECO:0007669"/>
    <property type="project" value="UniProtKB-KW"/>
</dbReference>
<feature type="transmembrane region" description="Helical" evidence="16">
    <location>
        <begin position="464"/>
        <end position="484"/>
    </location>
</feature>
<feature type="transmembrane region" description="Helical" evidence="16">
    <location>
        <begin position="362"/>
        <end position="385"/>
    </location>
</feature>
<feature type="transmembrane region" description="Helical" evidence="16">
    <location>
        <begin position="1032"/>
        <end position="1056"/>
    </location>
</feature>
<evidence type="ECO:0000259" key="18">
    <source>
        <dbReference type="PROSITE" id="PS50929"/>
    </source>
</evidence>
<evidence type="ECO:0000256" key="10">
    <source>
        <dbReference type="ARBA" id="ARBA00022840"/>
    </source>
</evidence>
<organism evidence="19 20">
    <name type="scientific">Ramazzottius varieornatus</name>
    <name type="common">Water bear</name>
    <name type="synonym">Tardigrade</name>
    <dbReference type="NCBI Taxonomy" id="947166"/>
    <lineage>
        <taxon>Eukaryota</taxon>
        <taxon>Metazoa</taxon>
        <taxon>Ecdysozoa</taxon>
        <taxon>Tardigrada</taxon>
        <taxon>Eutardigrada</taxon>
        <taxon>Parachela</taxon>
        <taxon>Hypsibioidea</taxon>
        <taxon>Ramazzottiidae</taxon>
        <taxon>Ramazzottius</taxon>
    </lineage>
</organism>
<dbReference type="InterPro" id="IPR011527">
    <property type="entry name" value="ABC1_TM_dom"/>
</dbReference>
<dbReference type="InterPro" id="IPR005292">
    <property type="entry name" value="MRP"/>
</dbReference>
<evidence type="ECO:0000256" key="14">
    <source>
        <dbReference type="ARBA" id="ARBA00024220"/>
    </source>
</evidence>
<dbReference type="OrthoDB" id="6500128at2759"/>
<feature type="transmembrane region" description="Helical" evidence="16">
    <location>
        <begin position="166"/>
        <end position="187"/>
    </location>
</feature>
<dbReference type="InterPro" id="IPR036640">
    <property type="entry name" value="ABC1_TM_sf"/>
</dbReference>
<dbReference type="InterPro" id="IPR003593">
    <property type="entry name" value="AAA+_ATPase"/>
</dbReference>
<keyword evidence="8" id="KW-0677">Repeat</keyword>
<evidence type="ECO:0000256" key="6">
    <source>
        <dbReference type="ARBA" id="ARBA00022554"/>
    </source>
</evidence>
<keyword evidence="13 16" id="KW-0472">Membrane</keyword>
<feature type="domain" description="ABC transporter" evidence="17">
    <location>
        <begin position="641"/>
        <end position="865"/>
    </location>
</feature>
<keyword evidence="12 16" id="KW-1133">Transmembrane helix</keyword>
<dbReference type="Gene3D" id="3.40.50.300">
    <property type="entry name" value="P-loop containing nucleotide triphosphate hydrolases"/>
    <property type="match status" value="2"/>
</dbReference>
<feature type="transmembrane region" description="Helical" evidence="16">
    <location>
        <begin position="989"/>
        <end position="1012"/>
    </location>
</feature>
<dbReference type="InterPro" id="IPR003439">
    <property type="entry name" value="ABC_transporter-like_ATP-bd"/>
</dbReference>
<feature type="transmembrane region" description="Helical" evidence="16">
    <location>
        <begin position="1130"/>
        <end position="1150"/>
    </location>
</feature>
<evidence type="ECO:0000256" key="11">
    <source>
        <dbReference type="ARBA" id="ARBA00022967"/>
    </source>
</evidence>
<dbReference type="PROSITE" id="PS00211">
    <property type="entry name" value="ABC_TRANSPORTER_1"/>
    <property type="match status" value="2"/>
</dbReference>
<dbReference type="SUPFAM" id="SSF90123">
    <property type="entry name" value="ABC transporter transmembrane region"/>
    <property type="match status" value="2"/>
</dbReference>
<dbReference type="InterPro" id="IPR056227">
    <property type="entry name" value="TMD0_ABC"/>
</dbReference>
<dbReference type="CDD" id="cd18595">
    <property type="entry name" value="ABC_6TM_MRP1_2_3_6_D1_like"/>
    <property type="match status" value="1"/>
</dbReference>
<evidence type="ECO:0000256" key="5">
    <source>
        <dbReference type="ARBA" id="ARBA00022475"/>
    </source>
</evidence>
<dbReference type="GO" id="GO:0016887">
    <property type="term" value="F:ATP hydrolysis activity"/>
    <property type="evidence" value="ECO:0007669"/>
    <property type="project" value="InterPro"/>
</dbReference>
<dbReference type="GO" id="GO:0015431">
    <property type="term" value="F:ABC-type glutathione S-conjugate transporter activity"/>
    <property type="evidence" value="ECO:0007669"/>
    <property type="project" value="UniProtKB-EC"/>
</dbReference>
<dbReference type="CDD" id="cd03244">
    <property type="entry name" value="ABCC_MRP_domain2"/>
    <property type="match status" value="1"/>
</dbReference>
<feature type="transmembrane region" description="Helical" evidence="16">
    <location>
        <begin position="95"/>
        <end position="115"/>
    </location>
</feature>
<dbReference type="EMBL" id="BDGG01000008">
    <property type="protein sequence ID" value="GAV02763.1"/>
    <property type="molecule type" value="Genomic_DNA"/>
</dbReference>
<dbReference type="PANTHER" id="PTHR24223">
    <property type="entry name" value="ATP-BINDING CASSETTE SUB-FAMILY C"/>
    <property type="match status" value="1"/>
</dbReference>
<dbReference type="Gene3D" id="1.20.1560.10">
    <property type="entry name" value="ABC transporter type 1, transmembrane domain"/>
    <property type="match status" value="2"/>
</dbReference>
<feature type="transmembrane region" description="Helical" evidence="16">
    <location>
        <begin position="436"/>
        <end position="458"/>
    </location>
</feature>
<dbReference type="FunFam" id="1.20.1560.10:FF:000020">
    <property type="entry name" value="ABC metal ion transporter"/>
    <property type="match status" value="1"/>
</dbReference>
<evidence type="ECO:0000256" key="13">
    <source>
        <dbReference type="ARBA" id="ARBA00023136"/>
    </source>
</evidence>
<keyword evidence="20" id="KW-1185">Reference proteome</keyword>
<dbReference type="Pfam" id="PF24357">
    <property type="entry name" value="TMD0_ABC"/>
    <property type="match status" value="1"/>
</dbReference>
<dbReference type="GO" id="GO:0005774">
    <property type="term" value="C:vacuolar membrane"/>
    <property type="evidence" value="ECO:0007669"/>
    <property type="project" value="UniProtKB-SubCell"/>
</dbReference>
<dbReference type="GO" id="GO:0000323">
    <property type="term" value="C:lytic vacuole"/>
    <property type="evidence" value="ECO:0007669"/>
    <property type="project" value="UniProtKB-ARBA"/>
</dbReference>
<feature type="transmembrane region" description="Helical" evidence="16">
    <location>
        <begin position="135"/>
        <end position="154"/>
    </location>
</feature>
<accession>A0A1D1VRF0</accession>
<dbReference type="GO" id="GO:0005886">
    <property type="term" value="C:plasma membrane"/>
    <property type="evidence" value="ECO:0007669"/>
    <property type="project" value="UniProtKB-SubCell"/>
</dbReference>
<feature type="domain" description="ABC transporter" evidence="17">
    <location>
        <begin position="1312"/>
        <end position="1546"/>
    </location>
</feature>
<dbReference type="Pfam" id="PF00664">
    <property type="entry name" value="ABC_membrane"/>
    <property type="match status" value="2"/>
</dbReference>
<keyword evidence="5" id="KW-1003">Cell membrane</keyword>
<dbReference type="FunFam" id="3.40.50.300:FF:000074">
    <property type="entry name" value="Multidrug resistance-associated protein 5 isoform 1"/>
    <property type="match status" value="1"/>
</dbReference>
<evidence type="ECO:0000256" key="12">
    <source>
        <dbReference type="ARBA" id="ARBA00022989"/>
    </source>
</evidence>
<evidence type="ECO:0000313" key="20">
    <source>
        <dbReference type="Proteomes" id="UP000186922"/>
    </source>
</evidence>
<feature type="domain" description="ABC transmembrane type-1" evidence="18">
    <location>
        <begin position="989"/>
        <end position="1275"/>
    </location>
</feature>
<evidence type="ECO:0000256" key="3">
    <source>
        <dbReference type="ARBA" id="ARBA00009726"/>
    </source>
</evidence>
<evidence type="ECO:0000313" key="19">
    <source>
        <dbReference type="EMBL" id="GAV02763.1"/>
    </source>
</evidence>
<protein>
    <recommendedName>
        <fullName evidence="14">ABC-type glutathione-S-conjugate transporter</fullName>
        <ecNumber evidence="14">7.6.2.3</ecNumber>
    </recommendedName>
</protein>
<name>A0A1D1VRF0_RAMVA</name>
<feature type="transmembrane region" description="Helical" evidence="16">
    <location>
        <begin position="199"/>
        <end position="219"/>
    </location>
</feature>
<gene>
    <name evidence="19" type="primary">RvY_13289-1</name>
    <name evidence="19" type="synonym">RvY_13289.1</name>
    <name evidence="19" type="ORF">RvY_13289</name>
</gene>
<keyword evidence="6" id="KW-0926">Vacuole</keyword>
<dbReference type="PROSITE" id="PS50929">
    <property type="entry name" value="ABC_TM1F"/>
    <property type="match status" value="2"/>
</dbReference>
<dbReference type="CDD" id="cd18603">
    <property type="entry name" value="ABC_6TM_MRP1_2_3_6_D2_like"/>
    <property type="match status" value="1"/>
</dbReference>
<comment type="subcellular location">
    <subcellularLocation>
        <location evidence="2">Cell membrane</location>
        <topology evidence="2">Multi-pass membrane protein</topology>
    </subcellularLocation>
    <subcellularLocation>
        <location evidence="1">Vacuole membrane</location>
        <topology evidence="1">Multi-pass membrane protein</topology>
    </subcellularLocation>
</comment>
<dbReference type="SMART" id="SM00382">
    <property type="entry name" value="AAA"/>
    <property type="match status" value="2"/>
</dbReference>
<feature type="transmembrane region" description="Helical" evidence="16">
    <location>
        <begin position="546"/>
        <end position="569"/>
    </location>
</feature>
<feature type="transmembrane region" description="Helical" evidence="16">
    <location>
        <begin position="319"/>
        <end position="342"/>
    </location>
</feature>
<evidence type="ECO:0000256" key="15">
    <source>
        <dbReference type="ARBA" id="ARBA00047523"/>
    </source>
</evidence>
<keyword evidence="11" id="KW-1278">Translocase</keyword>
<evidence type="ECO:0000256" key="4">
    <source>
        <dbReference type="ARBA" id="ARBA00022448"/>
    </source>
</evidence>
<reference evidence="19 20" key="1">
    <citation type="journal article" date="2016" name="Nat. Commun.">
        <title>Extremotolerant tardigrade genome and improved radiotolerance of human cultured cells by tardigrade-unique protein.</title>
        <authorList>
            <person name="Hashimoto T."/>
            <person name="Horikawa D.D."/>
            <person name="Saito Y."/>
            <person name="Kuwahara H."/>
            <person name="Kozuka-Hata H."/>
            <person name="Shin-I T."/>
            <person name="Minakuchi Y."/>
            <person name="Ohishi K."/>
            <person name="Motoyama A."/>
            <person name="Aizu T."/>
            <person name="Enomoto A."/>
            <person name="Kondo K."/>
            <person name="Tanaka S."/>
            <person name="Hara Y."/>
            <person name="Koshikawa S."/>
            <person name="Sagara H."/>
            <person name="Miura T."/>
            <person name="Yokobori S."/>
            <person name="Miyagawa K."/>
            <person name="Suzuki Y."/>
            <person name="Kubo T."/>
            <person name="Oyama M."/>
            <person name="Kohara Y."/>
            <person name="Fujiyama A."/>
            <person name="Arakawa K."/>
            <person name="Katayama T."/>
            <person name="Toyoda A."/>
            <person name="Kunieda T."/>
        </authorList>
    </citation>
    <scope>NUCLEOTIDE SEQUENCE [LARGE SCALE GENOMIC DNA]</scope>
    <source>
        <strain evidence="19 20">YOKOZUNA-1</strain>
    </source>
</reference>
<dbReference type="Proteomes" id="UP000186922">
    <property type="component" value="Unassembled WGS sequence"/>
</dbReference>
<dbReference type="InterPro" id="IPR017871">
    <property type="entry name" value="ABC_transporter-like_CS"/>
</dbReference>
<keyword evidence="7 16" id="KW-0812">Transmembrane</keyword>
<dbReference type="STRING" id="947166.A0A1D1VRF0"/>
<evidence type="ECO:0000259" key="17">
    <source>
        <dbReference type="PROSITE" id="PS50893"/>
    </source>
</evidence>
<comment type="catalytic activity">
    <reaction evidence="15">
        <text>leukotriene C4(in) + ATP + H2O = leukotriene C4(out) + ADP + phosphate + H(+)</text>
        <dbReference type="Rhea" id="RHEA:38963"/>
        <dbReference type="ChEBI" id="CHEBI:15377"/>
        <dbReference type="ChEBI" id="CHEBI:15378"/>
        <dbReference type="ChEBI" id="CHEBI:30616"/>
        <dbReference type="ChEBI" id="CHEBI:43474"/>
        <dbReference type="ChEBI" id="CHEBI:57973"/>
        <dbReference type="ChEBI" id="CHEBI:456216"/>
    </reaction>
    <physiologicalReaction direction="left-to-right" evidence="15">
        <dbReference type="Rhea" id="RHEA:38964"/>
    </physiologicalReaction>
</comment>
<proteinExistence type="inferred from homology"/>
<comment type="caution">
    <text evidence="19">The sequence shown here is derived from an EMBL/GenBank/DDBJ whole genome shotgun (WGS) entry which is preliminary data.</text>
</comment>
<keyword evidence="4" id="KW-0813">Transport</keyword>
<dbReference type="CDD" id="cd03250">
    <property type="entry name" value="ABCC_MRP_domain1"/>
    <property type="match status" value="1"/>
</dbReference>
<evidence type="ECO:0000256" key="2">
    <source>
        <dbReference type="ARBA" id="ARBA00004651"/>
    </source>
</evidence>
<dbReference type="SUPFAM" id="SSF52540">
    <property type="entry name" value="P-loop containing nucleoside triphosphate hydrolases"/>
    <property type="match status" value="2"/>
</dbReference>
<comment type="similarity">
    <text evidence="3">Belongs to the ABC transporter superfamily. ABCC family. Conjugate transporter (TC 3.A.1.208) subfamily.</text>
</comment>
<evidence type="ECO:0000256" key="9">
    <source>
        <dbReference type="ARBA" id="ARBA00022741"/>
    </source>
</evidence>
<dbReference type="PANTHER" id="PTHR24223:SF443">
    <property type="entry name" value="MULTIDRUG-RESISTANCE LIKE PROTEIN 1, ISOFORM I"/>
    <property type="match status" value="1"/>
</dbReference>
<evidence type="ECO:0000256" key="7">
    <source>
        <dbReference type="ARBA" id="ARBA00022692"/>
    </source>
</evidence>
<dbReference type="FunFam" id="1.20.1560.10:FF:000001">
    <property type="entry name" value="ATP-binding cassette subfamily C member 1"/>
    <property type="match status" value="1"/>
</dbReference>
<dbReference type="PROSITE" id="PS50893">
    <property type="entry name" value="ABC_TRANSPORTER_2"/>
    <property type="match status" value="2"/>
</dbReference>
<sequence length="1551" mass="174742">METATFNLTKLNTERETNASWTYNPFRESFCTDPLWNSSVTWNTDKPDFTRCFQQTILTWIPCGFLWLAIPWQAHQTYRSRFRTSRWTWLSLTKMILCSALLILAFAELIYFVHRWQTTEVSRAENVNEVADTEIIAPFLKFITFSLATLFIYIDRQRARPSSGTLFLFWLLLIVKEIVGFRSRILFPEKHSHAQSIPHYAQTIALPIIMVQFALSCVAENFPARLSPYAVHPSPELLTSVPGRAIWSWFDTMAYHGWKNPLNQVDLWDLIPQDQTKTSVERLERLWLQQIYKAKKANPEFELGGKEHRPSLVKALLRTFWLPLLMTAFYRIIHDCFIFIAPQILRLLIGFVKDPTQESWKGYFYVCLMLTCSTVQTFAVNHHFFSAVRTGMHIRASIMALVYRKALRISSSAKRTSTLGEIVNLMSVDAQRLNDFMSYVNLLWSGPFLILTSCFFLWNVLGPAVLAALAILIVTMPINAFLANKSKKIQVAQMKQKDARIKLISEILNGMKVLKLYAWEESFEKQILEIRECELKQLQKAARLEAVSACNWFVSPFLVSLLSFTAYVLSSPENVLDAEKAFVAISLLNILRHPLTMLPQGITMLVQSIVSVKRLTKFLCSQETKDDSVRPLQSSESKSSILIKNATFSWGKTEPPVLSNVNLDIGEGDLVAVVGQVGTGKSSLVAAILGLMNKTAGDVAVKGSVAYVPQQAWIQNLTLRDNILFGKTYEPNRYDKVLDACALTPDLRLLAAGDLSEIGEKGTNLSGGQRQRVSLARAVYNDADVYLLDDPLSAVDAHVGKHIFEKVIGPSGLLKNKTRILVTHGISFLPRTDLIVVLDEGAVSEVGTYQQLIKNEGAFAEFLRTYLAEEVDSATQEEEAAVKEEIMQEIGRLTPANLTSPARARTTSTTSSIKSTMKVREIFRQESRLSTVSSRNGLEKSAEMSSVPEEKESVNTGGILVSAEEAASGTVRWTVYATYFKHATYKAAIGMFVSYALFNCLQVSASFWLTAWTRDNDDPVKRNDTAWRDYRLGLYAMFGGLQACFVLISYLLLAYGQIMASRNLHKGLLHRIMRAPMSFFDTTPLGRIVNRFARDMEIIDTSVPLNFESIMYCAMSLLFTLAVICISTPAFTPVIIPLGVFYLLLQRFFIASSRQLKRLEAISRSPIFSFFQESVAGSSVIAAYRQEERFILENEKRIDANTMSCFLNLLSQRWVAIRMDFAGNFVVFFAALFGVISRNENWGITPEDIGLSISYALSVTQVMNWMVRNASDMESNVVSVERIKEYSEIETEAPWIDPKNRREPDWPQHGNIKFNNYQTRYRKDLDLVLRGVECDIRPGEKIGIVGRTGAGKSSLTLALFRIVEAASGSVEIDGVDIASLGLHDVRSRITILPQEPVLFSGSLRMNLDPFERYSDEELWSALAKSHLKHHVTALPDGLAHLVAEGGENLSVGQRQLICLARALLRKTKILVLDEATAAIDLETDSLIQETIRENFAECTVLTIAHRLNTIMDSTRIMVLDAGRIRELDSPDNLLSNNQSIFYSLARSANLH</sequence>
<dbReference type="EC" id="7.6.2.3" evidence="14"/>
<dbReference type="NCBIfam" id="TIGR00957">
    <property type="entry name" value="MRP_assoc_pro"/>
    <property type="match status" value="1"/>
</dbReference>
<evidence type="ECO:0000256" key="16">
    <source>
        <dbReference type="SAM" id="Phobius"/>
    </source>
</evidence>
<dbReference type="FunFam" id="3.40.50.300:FF:000293">
    <property type="entry name" value="ATP binding cassette subfamily C member 1"/>
    <property type="match status" value="1"/>
</dbReference>
<feature type="domain" description="ABC transmembrane type-1" evidence="18">
    <location>
        <begin position="332"/>
        <end position="607"/>
    </location>
</feature>